<keyword evidence="2" id="KW-1185">Reference proteome</keyword>
<dbReference type="AlphaFoldDB" id="A0A6A4I7E2"/>
<reference evidence="1" key="1">
    <citation type="journal article" date="2019" name="Environ. Microbiol.">
        <title>Fungal ecological strategies reflected in gene transcription - a case study of two litter decomposers.</title>
        <authorList>
            <person name="Barbi F."/>
            <person name="Kohler A."/>
            <person name="Barry K."/>
            <person name="Baskaran P."/>
            <person name="Daum C."/>
            <person name="Fauchery L."/>
            <person name="Ihrmark K."/>
            <person name="Kuo A."/>
            <person name="LaButti K."/>
            <person name="Lipzen A."/>
            <person name="Morin E."/>
            <person name="Grigoriev I.V."/>
            <person name="Henrissat B."/>
            <person name="Lindahl B."/>
            <person name="Martin F."/>
        </authorList>
    </citation>
    <scope>NUCLEOTIDE SEQUENCE</scope>
    <source>
        <strain evidence="1">JB14</strain>
    </source>
</reference>
<accession>A0A6A4I7E2</accession>
<sequence>MADVGMLNLPNIASHNPTPSMKVFTSVTGGFPIAHGDALAWANRVRAANNERCSLMRREIQDSSWVLERCG</sequence>
<evidence type="ECO:0000313" key="1">
    <source>
        <dbReference type="EMBL" id="KAE9404987.1"/>
    </source>
</evidence>
<protein>
    <submittedName>
        <fullName evidence="1">Uncharacterized protein</fullName>
    </submittedName>
</protein>
<dbReference type="EMBL" id="ML769412">
    <property type="protein sequence ID" value="KAE9404987.1"/>
    <property type="molecule type" value="Genomic_DNA"/>
</dbReference>
<gene>
    <name evidence="1" type="ORF">BT96DRAFT_988820</name>
</gene>
<name>A0A6A4I7E2_9AGAR</name>
<dbReference type="Proteomes" id="UP000799118">
    <property type="component" value="Unassembled WGS sequence"/>
</dbReference>
<evidence type="ECO:0000313" key="2">
    <source>
        <dbReference type="Proteomes" id="UP000799118"/>
    </source>
</evidence>
<organism evidence="1 2">
    <name type="scientific">Gymnopus androsaceus JB14</name>
    <dbReference type="NCBI Taxonomy" id="1447944"/>
    <lineage>
        <taxon>Eukaryota</taxon>
        <taxon>Fungi</taxon>
        <taxon>Dikarya</taxon>
        <taxon>Basidiomycota</taxon>
        <taxon>Agaricomycotina</taxon>
        <taxon>Agaricomycetes</taxon>
        <taxon>Agaricomycetidae</taxon>
        <taxon>Agaricales</taxon>
        <taxon>Marasmiineae</taxon>
        <taxon>Omphalotaceae</taxon>
        <taxon>Gymnopus</taxon>
    </lineage>
</organism>
<proteinExistence type="predicted"/>